<dbReference type="GO" id="GO:0003677">
    <property type="term" value="F:DNA binding"/>
    <property type="evidence" value="ECO:0007669"/>
    <property type="project" value="InterPro"/>
</dbReference>
<dbReference type="AlphaFoldDB" id="A0A418YKM0"/>
<evidence type="ECO:0000313" key="2">
    <source>
        <dbReference type="Proteomes" id="UP000283255"/>
    </source>
</evidence>
<reference evidence="1 2" key="2">
    <citation type="submission" date="2019-01" db="EMBL/GenBank/DDBJ databases">
        <title>Motilimonas pumilus sp. nov., isolated from the gut of sea cucumber (Apostichopus japonicus).</title>
        <authorList>
            <person name="Wang F.-Q."/>
            <person name="Ren L.-H."/>
            <person name="Lin Y.-W."/>
            <person name="Sun G.-H."/>
            <person name="Du Z.-J."/>
            <person name="Zhao J.-X."/>
            <person name="Liu X.-J."/>
            <person name="Liu L.-J."/>
        </authorList>
    </citation>
    <scope>NUCLEOTIDE SEQUENCE [LARGE SCALE GENOMIC DNA]</scope>
    <source>
        <strain evidence="1 2">PLHSC7-2</strain>
    </source>
</reference>
<dbReference type="EMBL" id="QZCH01000001">
    <property type="protein sequence ID" value="RJG51528.1"/>
    <property type="molecule type" value="Genomic_DNA"/>
</dbReference>
<sequence length="156" mass="17487">MRQGLFYILSQEDEPQAPLAAHFAVACQLAAYHYQQGQKVFIATDDQTQAFAIDEYLWQFDGDSFIPHNLSGEGPKYGAPVEIGWQKPKQRRQVLINLRKIAPEFATEFAQVVDFVPCAEDLKAAARLRYQAYRQQGINLATKPLGPSSDATPVTK</sequence>
<evidence type="ECO:0000313" key="1">
    <source>
        <dbReference type="EMBL" id="RJG51528.1"/>
    </source>
</evidence>
<protein>
    <submittedName>
        <fullName evidence="1">DNA polymerase III subunit chi</fullName>
    </submittedName>
</protein>
<comment type="caution">
    <text evidence="1">The sequence shown here is derived from an EMBL/GenBank/DDBJ whole genome shotgun (WGS) entry which is preliminary data.</text>
</comment>
<dbReference type="GO" id="GO:0006260">
    <property type="term" value="P:DNA replication"/>
    <property type="evidence" value="ECO:0007669"/>
    <property type="project" value="InterPro"/>
</dbReference>
<dbReference type="Pfam" id="PF04364">
    <property type="entry name" value="DNA_pol3_chi"/>
    <property type="match status" value="1"/>
</dbReference>
<dbReference type="InterPro" id="IPR036768">
    <property type="entry name" value="PolIII_chi_sf"/>
</dbReference>
<dbReference type="Gene3D" id="3.40.50.10110">
    <property type="entry name" value="DNA polymerase III subunit chi"/>
    <property type="match status" value="1"/>
</dbReference>
<keyword evidence="2" id="KW-1185">Reference proteome</keyword>
<dbReference type="RefSeq" id="WP_119909052.1">
    <property type="nucleotide sequence ID" value="NZ_QZCH01000001.1"/>
</dbReference>
<dbReference type="GO" id="GO:0003887">
    <property type="term" value="F:DNA-directed DNA polymerase activity"/>
    <property type="evidence" value="ECO:0007669"/>
    <property type="project" value="InterPro"/>
</dbReference>
<accession>A0A418YKM0</accession>
<dbReference type="PROSITE" id="PS51257">
    <property type="entry name" value="PROKAR_LIPOPROTEIN"/>
    <property type="match status" value="1"/>
</dbReference>
<dbReference type="InterPro" id="IPR007459">
    <property type="entry name" value="DNA_pol3_chi"/>
</dbReference>
<gene>
    <name evidence="1" type="ORF">D1Z90_02005</name>
</gene>
<name>A0A418YKM0_9GAMM</name>
<organism evidence="1 2">
    <name type="scientific">Motilimonas pumila</name>
    <dbReference type="NCBI Taxonomy" id="2303987"/>
    <lineage>
        <taxon>Bacteria</taxon>
        <taxon>Pseudomonadati</taxon>
        <taxon>Pseudomonadota</taxon>
        <taxon>Gammaproteobacteria</taxon>
        <taxon>Alteromonadales</taxon>
        <taxon>Alteromonadales genera incertae sedis</taxon>
        <taxon>Motilimonas</taxon>
    </lineage>
</organism>
<dbReference type="PANTHER" id="PTHR38767:SF1">
    <property type="entry name" value="DNA POLYMERASE III SUBUNIT CHI"/>
    <property type="match status" value="1"/>
</dbReference>
<dbReference type="Proteomes" id="UP000283255">
    <property type="component" value="Unassembled WGS sequence"/>
</dbReference>
<reference evidence="1 2" key="1">
    <citation type="submission" date="2018-09" db="EMBL/GenBank/DDBJ databases">
        <authorList>
            <person name="Wang F."/>
        </authorList>
    </citation>
    <scope>NUCLEOTIDE SEQUENCE [LARGE SCALE GENOMIC DNA]</scope>
    <source>
        <strain evidence="1 2">PLHSC7-2</strain>
    </source>
</reference>
<proteinExistence type="predicted"/>
<dbReference type="OrthoDB" id="5297568at2"/>
<dbReference type="PANTHER" id="PTHR38767">
    <property type="entry name" value="DNA POLYMERASE III SUBUNIT CHI"/>
    <property type="match status" value="1"/>
</dbReference>
<dbReference type="GO" id="GO:0032298">
    <property type="term" value="P:positive regulation of DNA-templated DNA replication initiation"/>
    <property type="evidence" value="ECO:0007669"/>
    <property type="project" value="TreeGrafter"/>
</dbReference>
<dbReference type="SUPFAM" id="SSF102400">
    <property type="entry name" value="DNA polymerase III chi subunit"/>
    <property type="match status" value="1"/>
</dbReference>